<dbReference type="Pfam" id="PF04145">
    <property type="entry name" value="Ctr"/>
    <property type="match status" value="1"/>
</dbReference>
<evidence type="ECO:0000313" key="7">
    <source>
        <dbReference type="Proteomes" id="UP000245768"/>
    </source>
</evidence>
<dbReference type="FunCoup" id="A0A316YK34">
    <property type="interactions" value="13"/>
</dbReference>
<keyword evidence="4" id="KW-0186">Copper</keyword>
<dbReference type="InParanoid" id="A0A316YK34"/>
<evidence type="ECO:0000313" key="6">
    <source>
        <dbReference type="EMBL" id="PWN89164.1"/>
    </source>
</evidence>
<keyword evidence="4" id="KW-0406">Ion transport</keyword>
<comment type="similarity">
    <text evidence="4">Belongs to the copper transporter (Ctr) (TC 1.A.56) family. SLC31A subfamily.</text>
</comment>
<comment type="subcellular location">
    <subcellularLocation>
        <location evidence="4">Membrane</location>
        <topology evidence="4">Multi-pass membrane protein</topology>
    </subcellularLocation>
</comment>
<dbReference type="PANTHER" id="PTHR12483">
    <property type="entry name" value="SOLUTE CARRIER FAMILY 31 COPPER TRANSPORTERS"/>
    <property type="match status" value="1"/>
</dbReference>
<dbReference type="EMBL" id="KZ819637">
    <property type="protein sequence ID" value="PWN89164.1"/>
    <property type="molecule type" value="Genomic_DNA"/>
</dbReference>
<accession>A0A316YK34</accession>
<dbReference type="GeneID" id="37043961"/>
<evidence type="ECO:0000256" key="3">
    <source>
        <dbReference type="ARBA" id="ARBA00023136"/>
    </source>
</evidence>
<dbReference type="OrthoDB" id="161814at2759"/>
<protein>
    <recommendedName>
        <fullName evidence="4">Copper transport protein</fullName>
    </recommendedName>
</protein>
<feature type="region of interest" description="Disordered" evidence="5">
    <location>
        <begin position="178"/>
        <end position="202"/>
    </location>
</feature>
<dbReference type="GO" id="GO:0005375">
    <property type="term" value="F:copper ion transmembrane transporter activity"/>
    <property type="evidence" value="ECO:0007669"/>
    <property type="project" value="UniProtKB-UniRule"/>
</dbReference>
<dbReference type="GO" id="GO:0016020">
    <property type="term" value="C:membrane"/>
    <property type="evidence" value="ECO:0007669"/>
    <property type="project" value="UniProtKB-SubCell"/>
</dbReference>
<feature type="transmembrane region" description="Helical" evidence="4">
    <location>
        <begin position="129"/>
        <end position="154"/>
    </location>
</feature>
<keyword evidence="1 4" id="KW-0812">Transmembrane</keyword>
<evidence type="ECO:0000256" key="5">
    <source>
        <dbReference type="SAM" id="MobiDB-lite"/>
    </source>
</evidence>
<dbReference type="Proteomes" id="UP000245768">
    <property type="component" value="Unassembled WGS sequence"/>
</dbReference>
<dbReference type="STRING" id="215250.A0A316YK34"/>
<sequence>MDHVSSMDMGGGSCKISMLWNWYTIDACFLSSSWHIENRGMFAASCIGVAFLVVVLELSRRLAREFDLHIARQWRARAASQALILSRSMPGSSGDDDGESLTATTTLTFRYSPLQQLVRALLHATTFGLAYIIMLLAMYFNGFIIISIIIGAGLGKFLCDWEPTRIVVGPGHGDTATATATATGPLGQSKSPGIDEPTVCCG</sequence>
<dbReference type="InterPro" id="IPR007274">
    <property type="entry name" value="Cop_transporter"/>
</dbReference>
<evidence type="ECO:0000256" key="2">
    <source>
        <dbReference type="ARBA" id="ARBA00022989"/>
    </source>
</evidence>
<dbReference type="RefSeq" id="XP_025376362.1">
    <property type="nucleotide sequence ID" value="XM_025522045.1"/>
</dbReference>
<keyword evidence="4" id="KW-0813">Transport</keyword>
<proteinExistence type="inferred from homology"/>
<evidence type="ECO:0000256" key="4">
    <source>
        <dbReference type="RuleBase" id="RU367022"/>
    </source>
</evidence>
<feature type="transmembrane region" description="Helical" evidence="4">
    <location>
        <begin position="40"/>
        <end position="58"/>
    </location>
</feature>
<keyword evidence="2 4" id="KW-1133">Transmembrane helix</keyword>
<name>A0A316YK34_9BASI</name>
<keyword evidence="3 4" id="KW-0472">Membrane</keyword>
<keyword evidence="4" id="KW-0187">Copper transport</keyword>
<evidence type="ECO:0000256" key="1">
    <source>
        <dbReference type="ARBA" id="ARBA00022692"/>
    </source>
</evidence>
<gene>
    <name evidence="6" type="ORF">FA10DRAFT_267758</name>
</gene>
<dbReference type="AlphaFoldDB" id="A0A316YK34"/>
<keyword evidence="7" id="KW-1185">Reference proteome</keyword>
<organism evidence="6 7">
    <name type="scientific">Acaromyces ingoldii</name>
    <dbReference type="NCBI Taxonomy" id="215250"/>
    <lineage>
        <taxon>Eukaryota</taxon>
        <taxon>Fungi</taxon>
        <taxon>Dikarya</taxon>
        <taxon>Basidiomycota</taxon>
        <taxon>Ustilaginomycotina</taxon>
        <taxon>Exobasidiomycetes</taxon>
        <taxon>Exobasidiales</taxon>
        <taxon>Cryptobasidiaceae</taxon>
        <taxon>Acaromyces</taxon>
    </lineage>
</organism>
<dbReference type="PANTHER" id="PTHR12483:SF79">
    <property type="entry name" value="COPPER TRANSPORT PROTEIN"/>
    <property type="match status" value="1"/>
</dbReference>
<reference evidence="6 7" key="1">
    <citation type="journal article" date="2018" name="Mol. Biol. Evol.">
        <title>Broad Genomic Sampling Reveals a Smut Pathogenic Ancestry of the Fungal Clade Ustilaginomycotina.</title>
        <authorList>
            <person name="Kijpornyongpan T."/>
            <person name="Mondo S.J."/>
            <person name="Barry K."/>
            <person name="Sandor L."/>
            <person name="Lee J."/>
            <person name="Lipzen A."/>
            <person name="Pangilinan J."/>
            <person name="LaButti K."/>
            <person name="Hainaut M."/>
            <person name="Henrissat B."/>
            <person name="Grigoriev I.V."/>
            <person name="Spatafora J.W."/>
            <person name="Aime M.C."/>
        </authorList>
    </citation>
    <scope>NUCLEOTIDE SEQUENCE [LARGE SCALE GENOMIC DNA]</scope>
    <source>
        <strain evidence="6 7">MCA 4198</strain>
    </source>
</reference>